<gene>
    <name evidence="3" type="ORF">G4Z05_16005</name>
</gene>
<proteinExistence type="predicted"/>
<dbReference type="GO" id="GO:0003677">
    <property type="term" value="F:DNA binding"/>
    <property type="evidence" value="ECO:0007669"/>
    <property type="project" value="InterPro"/>
</dbReference>
<dbReference type="AlphaFoldDB" id="A0A6B3TU24"/>
<sequence length="307" mass="35910">MKFYTLKEVSKKLNVAPGNIRQWEKDLPDYLNIPRSKQGARIYTINEINLLLEIKDMYSQKLSKDKIREILKRKKENGTAKEKETNSEVRTTHQTSSQVELLSKKTEVSVITESVPQAPVNEAIANANQFFEAMERYKDTFLNEVKEEIKAVVRKEVINEMKKEISNSSFRTIKTLQNSIYKSTENTKSELQELSDSIEKASHDTAEKLSYLSNNLKNISIETANEIYNLTKHLDDNSVKLTQYLDQTTNEISILTKEICKERDLINDNCEEFRHEIRQREVAFQQMLANFREVAAAKERKWWKFWA</sequence>
<dbReference type="InterPro" id="IPR009061">
    <property type="entry name" value="DNA-bd_dom_put_sf"/>
</dbReference>
<name>A0A6B3TU24_9BACI</name>
<accession>A0A6B3TU24</accession>
<dbReference type="SMART" id="SM00422">
    <property type="entry name" value="HTH_MERR"/>
    <property type="match status" value="1"/>
</dbReference>
<dbReference type="Proteomes" id="UP000481621">
    <property type="component" value="Unassembled WGS sequence"/>
</dbReference>
<evidence type="ECO:0000313" key="4">
    <source>
        <dbReference type="Proteomes" id="UP000481621"/>
    </source>
</evidence>
<protein>
    <submittedName>
        <fullName evidence="3">MerR family transcriptional regulator</fullName>
    </submittedName>
</protein>
<evidence type="ECO:0000256" key="1">
    <source>
        <dbReference type="SAM" id="MobiDB-lite"/>
    </source>
</evidence>
<dbReference type="SUPFAM" id="SSF46955">
    <property type="entry name" value="Putative DNA-binding domain"/>
    <property type="match status" value="1"/>
</dbReference>
<feature type="domain" description="HTH merR-type" evidence="2">
    <location>
        <begin position="4"/>
        <end position="74"/>
    </location>
</feature>
<comment type="caution">
    <text evidence="3">The sequence shown here is derived from an EMBL/GenBank/DDBJ whole genome shotgun (WGS) entry which is preliminary data.</text>
</comment>
<organism evidence="3 4">
    <name type="scientific">Neobacillus thermocopriae</name>
    <dbReference type="NCBI Taxonomy" id="1215031"/>
    <lineage>
        <taxon>Bacteria</taxon>
        <taxon>Bacillati</taxon>
        <taxon>Bacillota</taxon>
        <taxon>Bacilli</taxon>
        <taxon>Bacillales</taxon>
        <taxon>Bacillaceae</taxon>
        <taxon>Neobacillus</taxon>
    </lineage>
</organism>
<dbReference type="InterPro" id="IPR000551">
    <property type="entry name" value="MerR-type_HTH_dom"/>
</dbReference>
<feature type="compositionally biased region" description="Basic and acidic residues" evidence="1">
    <location>
        <begin position="76"/>
        <end position="91"/>
    </location>
</feature>
<reference evidence="3" key="1">
    <citation type="submission" date="2020-02" db="EMBL/GenBank/DDBJ databases">
        <title>Bacillus sedimentmangrovi sp. nov., isolated from sediment of the mangrove ecosystem.</title>
        <authorList>
            <person name="Liu G."/>
        </authorList>
    </citation>
    <scope>NUCLEOTIDE SEQUENCE [LARGE SCALE GENOMIC DNA]</scope>
    <source>
        <strain evidence="3">SgZ-7</strain>
    </source>
</reference>
<dbReference type="Pfam" id="PF13411">
    <property type="entry name" value="MerR_1"/>
    <property type="match status" value="1"/>
</dbReference>
<dbReference type="RefSeq" id="WP_163252807.1">
    <property type="nucleotide sequence ID" value="NZ_JAAIUV010000045.1"/>
</dbReference>
<evidence type="ECO:0000313" key="3">
    <source>
        <dbReference type="EMBL" id="NEX80333.1"/>
    </source>
</evidence>
<feature type="region of interest" description="Disordered" evidence="1">
    <location>
        <begin position="76"/>
        <end position="97"/>
    </location>
</feature>
<dbReference type="GO" id="GO:0006355">
    <property type="term" value="P:regulation of DNA-templated transcription"/>
    <property type="evidence" value="ECO:0007669"/>
    <property type="project" value="InterPro"/>
</dbReference>
<evidence type="ECO:0000259" key="2">
    <source>
        <dbReference type="SMART" id="SM00422"/>
    </source>
</evidence>
<dbReference type="Gene3D" id="1.10.1660.10">
    <property type="match status" value="1"/>
</dbReference>
<keyword evidence="4" id="KW-1185">Reference proteome</keyword>
<dbReference type="EMBL" id="JAAIUV010000045">
    <property type="protein sequence ID" value="NEX80333.1"/>
    <property type="molecule type" value="Genomic_DNA"/>
</dbReference>